<feature type="domain" description="RCK N-terminal" evidence="1">
    <location>
        <begin position="2"/>
        <end position="118"/>
    </location>
</feature>
<dbReference type="EMBL" id="JABEVU030000001">
    <property type="protein sequence ID" value="MDB0581254.1"/>
    <property type="molecule type" value="Genomic_DNA"/>
</dbReference>
<dbReference type="GeneID" id="77846006"/>
<dbReference type="GO" id="GO:0006813">
    <property type="term" value="P:potassium ion transport"/>
    <property type="evidence" value="ECO:0007669"/>
    <property type="project" value="InterPro"/>
</dbReference>
<evidence type="ECO:0000259" key="1">
    <source>
        <dbReference type="PROSITE" id="PS51201"/>
    </source>
</evidence>
<dbReference type="Gene3D" id="3.30.70.1450">
    <property type="entry name" value="Regulator of K+ conductance, C-terminal domain"/>
    <property type="match status" value="1"/>
</dbReference>
<reference evidence="6" key="2">
    <citation type="submission" date="2020-04" db="EMBL/GenBank/DDBJ databases">
        <title>Genome analysis and biological profiling of marine Cellulosimicrobium funkei MOSEL-ME6.</title>
        <authorList>
            <person name="Tanveer F."/>
            <person name="Xie Y."/>
            <person name="Shinwari Z.K."/>
        </authorList>
    </citation>
    <scope>NUCLEOTIDE SEQUENCE [LARGE SCALE GENOMIC DNA]</scope>
    <source>
        <strain evidence="6">MOSEL-ME25</strain>
    </source>
</reference>
<dbReference type="SUPFAM" id="SSF51735">
    <property type="entry name" value="NAD(P)-binding Rossmann-fold domains"/>
    <property type="match status" value="1"/>
</dbReference>
<protein>
    <submittedName>
        <fullName evidence="3">Potassium transporter Trk</fullName>
    </submittedName>
    <submittedName>
        <fullName evidence="4">TrkA family potassium uptake protein</fullName>
    </submittedName>
</protein>
<dbReference type="SUPFAM" id="SSF116726">
    <property type="entry name" value="TrkA C-terminal domain-like"/>
    <property type="match status" value="1"/>
</dbReference>
<feature type="domain" description="RCK C-terminal" evidence="2">
    <location>
        <begin position="135"/>
        <end position="218"/>
    </location>
</feature>
<dbReference type="Pfam" id="PF02080">
    <property type="entry name" value="TrkA_C"/>
    <property type="match status" value="1"/>
</dbReference>
<dbReference type="STRING" id="45670.SN16_10625"/>
<reference evidence="4 6" key="4">
    <citation type="submission" date="2022-12" db="EMBL/GenBank/DDBJ databases">
        <title>Genome analysis and biological profiling of marine Salinicoccus roseus MOSEL-ME25.</title>
        <authorList>
            <person name="Mirza F.T."/>
            <person name="Xie Y."/>
            <person name="Shinwari Z.K."/>
        </authorList>
    </citation>
    <scope>NUCLEOTIDE SEQUENCE [LARGE SCALE GENOMIC DNA]</scope>
    <source>
        <strain evidence="4 6">MOSEL-ME25</strain>
    </source>
</reference>
<reference evidence="3 5" key="1">
    <citation type="submission" date="2015-01" db="EMBL/GenBank/DDBJ databases">
        <title>Genome sequences of high lactate-tolerant strain Salinicoccus roseus W12 with industrial interest.</title>
        <authorList>
            <person name="Wang H."/>
            <person name="Yu B."/>
        </authorList>
    </citation>
    <scope>NUCLEOTIDE SEQUENCE [LARGE SCALE GENOMIC DNA]</scope>
    <source>
        <strain evidence="3 5">W12</strain>
    </source>
</reference>
<dbReference type="InterPro" id="IPR036721">
    <property type="entry name" value="RCK_C_sf"/>
</dbReference>
<dbReference type="AlphaFoldDB" id="A0A0C2H804"/>
<evidence type="ECO:0000313" key="5">
    <source>
        <dbReference type="Proteomes" id="UP000031546"/>
    </source>
</evidence>
<dbReference type="PANTHER" id="PTHR43833">
    <property type="entry name" value="POTASSIUM CHANNEL PROTEIN 2-RELATED-RELATED"/>
    <property type="match status" value="1"/>
</dbReference>
<dbReference type="PROSITE" id="PS51201">
    <property type="entry name" value="RCK_N"/>
    <property type="match status" value="1"/>
</dbReference>
<dbReference type="PROSITE" id="PS51202">
    <property type="entry name" value="RCK_C"/>
    <property type="match status" value="1"/>
</dbReference>
<dbReference type="InterPro" id="IPR036291">
    <property type="entry name" value="NAD(P)-bd_dom_sf"/>
</dbReference>
<reference evidence="4" key="3">
    <citation type="submission" date="2020-04" db="EMBL/GenBank/DDBJ databases">
        <authorList>
            <person name="Tanveer F."/>
            <person name="Xie Y."/>
            <person name="Shinwari Z.K."/>
        </authorList>
    </citation>
    <scope>NUCLEOTIDE SEQUENCE</scope>
    <source>
        <strain evidence="4">MOSEL-ME25</strain>
    </source>
</reference>
<comment type="caution">
    <text evidence="3">The sequence shown here is derived from an EMBL/GenBank/DDBJ whole genome shotgun (WGS) entry which is preliminary data.</text>
</comment>
<dbReference type="InterPro" id="IPR050721">
    <property type="entry name" value="Trk_Ktr_HKT_K-transport"/>
</dbReference>
<dbReference type="GO" id="GO:0008324">
    <property type="term" value="F:monoatomic cation transmembrane transporter activity"/>
    <property type="evidence" value="ECO:0007669"/>
    <property type="project" value="InterPro"/>
</dbReference>
<name>A0A0C2H804_9STAP</name>
<keyword evidence="6" id="KW-1185">Reference proteome</keyword>
<organism evidence="3 5">
    <name type="scientific">Salinicoccus roseus</name>
    <dbReference type="NCBI Taxonomy" id="45670"/>
    <lineage>
        <taxon>Bacteria</taxon>
        <taxon>Bacillati</taxon>
        <taxon>Bacillota</taxon>
        <taxon>Bacilli</taxon>
        <taxon>Bacillales</taxon>
        <taxon>Staphylococcaceae</taxon>
        <taxon>Salinicoccus</taxon>
    </lineage>
</organism>
<sequence length="218" mass="24115">MVKSFAVFGLGQFGGTLVKEFHSMGIEVIAIDRDENKVNEFSPFATYAVCTQSLDENLLKELGIKNVDHAFVSFGDDLEASILTSLMLKDIGVNKVWTKSQSVHHTTVLKKIGVDRVIQPSFDVAKKIARHIISDKMIDFIELSDTYSMVEIAATPKINQITIGDLDIRARFGCTVVGVQRDDAFVISPPIDEMINTGDVLIIIGHNADIDRFEKEGI</sequence>
<gene>
    <name evidence="4" type="ORF">F7P68_0012045</name>
    <name evidence="3" type="ORF">SN16_10625</name>
</gene>
<dbReference type="EMBL" id="JXII01000009">
    <property type="protein sequence ID" value="KIH69955.1"/>
    <property type="molecule type" value="Genomic_DNA"/>
</dbReference>
<dbReference type="InterPro" id="IPR006037">
    <property type="entry name" value="RCK_C"/>
</dbReference>
<dbReference type="Pfam" id="PF02254">
    <property type="entry name" value="TrkA_N"/>
    <property type="match status" value="1"/>
</dbReference>
<evidence type="ECO:0000259" key="2">
    <source>
        <dbReference type="PROSITE" id="PS51202"/>
    </source>
</evidence>
<evidence type="ECO:0000313" key="3">
    <source>
        <dbReference type="EMBL" id="KIH69955.1"/>
    </source>
</evidence>
<dbReference type="InterPro" id="IPR003148">
    <property type="entry name" value="RCK_N"/>
</dbReference>
<dbReference type="PANTHER" id="PTHR43833:SF7">
    <property type="entry name" value="KTR SYSTEM POTASSIUM UPTAKE PROTEIN C"/>
    <property type="match status" value="1"/>
</dbReference>
<proteinExistence type="predicted"/>
<dbReference type="RefSeq" id="WP_040106596.1">
    <property type="nucleotide sequence ID" value="NZ_JABEVU030000001.1"/>
</dbReference>
<dbReference type="Proteomes" id="UP000031546">
    <property type="component" value="Unassembled WGS sequence"/>
</dbReference>
<dbReference type="Proteomes" id="UP000527860">
    <property type="component" value="Unassembled WGS sequence"/>
</dbReference>
<evidence type="ECO:0000313" key="6">
    <source>
        <dbReference type="Proteomes" id="UP000527860"/>
    </source>
</evidence>
<dbReference type="OrthoDB" id="9776294at2"/>
<evidence type="ECO:0000313" key="4">
    <source>
        <dbReference type="EMBL" id="MDB0581254.1"/>
    </source>
</evidence>
<accession>A0A0C2H804</accession>
<dbReference type="Gene3D" id="3.40.50.720">
    <property type="entry name" value="NAD(P)-binding Rossmann-like Domain"/>
    <property type="match status" value="1"/>
</dbReference>